<dbReference type="EMBL" id="JBHUHO010000007">
    <property type="protein sequence ID" value="MFD2114565.1"/>
    <property type="molecule type" value="Genomic_DNA"/>
</dbReference>
<evidence type="ECO:0000256" key="1">
    <source>
        <dbReference type="SAM" id="MobiDB-lite"/>
    </source>
</evidence>
<dbReference type="PANTHER" id="PTHR43649:SF17">
    <property type="entry name" value="ABC TRANSPORTER SOLUTE BINDING PROTEIN-SUGAR TRANSPORT"/>
    <property type="match status" value="1"/>
</dbReference>
<dbReference type="RefSeq" id="WP_377769577.1">
    <property type="nucleotide sequence ID" value="NZ_JBHUHO010000007.1"/>
</dbReference>
<proteinExistence type="predicted"/>
<dbReference type="Gene3D" id="3.40.190.10">
    <property type="entry name" value="Periplasmic binding protein-like II"/>
    <property type="match status" value="2"/>
</dbReference>
<dbReference type="InterPro" id="IPR050490">
    <property type="entry name" value="Bact_solute-bd_prot1"/>
</dbReference>
<evidence type="ECO:0000313" key="3">
    <source>
        <dbReference type="EMBL" id="MFD2114565.1"/>
    </source>
</evidence>
<dbReference type="SUPFAM" id="SSF53850">
    <property type="entry name" value="Periplasmic binding protein-like II"/>
    <property type="match status" value="1"/>
</dbReference>
<gene>
    <name evidence="3" type="ORF">ACFSJH_02240</name>
</gene>
<feature type="signal peptide" evidence="2">
    <location>
        <begin position="1"/>
        <end position="25"/>
    </location>
</feature>
<evidence type="ECO:0000313" key="4">
    <source>
        <dbReference type="Proteomes" id="UP001597362"/>
    </source>
</evidence>
<name>A0ABW4YFS0_9BACL</name>
<evidence type="ECO:0000256" key="2">
    <source>
        <dbReference type="SAM" id="SignalP"/>
    </source>
</evidence>
<dbReference type="PROSITE" id="PS51257">
    <property type="entry name" value="PROKAR_LIPOPROTEIN"/>
    <property type="match status" value="1"/>
</dbReference>
<organism evidence="3 4">
    <name type="scientific">Paenibacillus yanchengensis</name>
    <dbReference type="NCBI Taxonomy" id="2035833"/>
    <lineage>
        <taxon>Bacteria</taxon>
        <taxon>Bacillati</taxon>
        <taxon>Bacillota</taxon>
        <taxon>Bacilli</taxon>
        <taxon>Bacillales</taxon>
        <taxon>Paenibacillaceae</taxon>
        <taxon>Paenibacillus</taxon>
    </lineage>
</organism>
<feature type="region of interest" description="Disordered" evidence="1">
    <location>
        <begin position="28"/>
        <end position="56"/>
    </location>
</feature>
<dbReference type="InterPro" id="IPR006059">
    <property type="entry name" value="SBP"/>
</dbReference>
<dbReference type="Pfam" id="PF01547">
    <property type="entry name" value="SBP_bac_1"/>
    <property type="match status" value="1"/>
</dbReference>
<keyword evidence="2" id="KW-0732">Signal</keyword>
<dbReference type="Proteomes" id="UP001597362">
    <property type="component" value="Unassembled WGS sequence"/>
</dbReference>
<accession>A0ABW4YFS0</accession>
<protein>
    <submittedName>
        <fullName evidence="3">Extracellular solute-binding protein</fullName>
    </submittedName>
</protein>
<feature type="compositionally biased region" description="Low complexity" evidence="1">
    <location>
        <begin position="31"/>
        <end position="51"/>
    </location>
</feature>
<comment type="caution">
    <text evidence="3">The sequence shown here is derived from an EMBL/GenBank/DDBJ whole genome shotgun (WGS) entry which is preliminary data.</text>
</comment>
<sequence length="577" mass="64726">MKKKVFRSGLISLMMAIILVISACSGGGGNKEQQTNNNNNGTAPTETNAGNASSDDKFNPVGEFPIAKEQITLKMFAPQYASIENMETNLFTKWVEEKTNIKLQWDLAPDSALNDRKNLMLASGDYPEVIWNGSLTKEEQMKYGAQGVFIPLNDLIDKYAPNVKKAMEDIPYLKGSITAPDGNIYAIPQVNECYHCDNALKLWINKAWLDKLEMDIPTTTEEFFEVMKAFKEKDPNGNNKQDEIPLTGSDEMWVGNVSAFLMNSFILDDYTEKNKGTFLRVIDEKVDFVADKDEWRQGLEYLNKLYAEGLIDPAAFTQNADAIQQLANREGENIMGGLTTALLSYAYPMNDSTPRHKDYVVVPPLKGPNGVQQTLFFGGITNSQFAITNKATPEQQIAAIRLVDLMFTEEAITLQEHGPEGTGWRKAEEGELNINGEQAKYALIVDPNPPPTHNNGWEQIGPSLRTYEYRNSFAELEQDPLAPGGYGMRLHEASKLYEPFHSDNQYPNGVFIALEDAEMAAQIQITLVDYVKSNMAQFITGSKNIEKDWDGYVKGFEGMQLSQYLDIYQRAYDNAKQ</sequence>
<keyword evidence="4" id="KW-1185">Reference proteome</keyword>
<feature type="chain" id="PRO_5046754859" evidence="2">
    <location>
        <begin position="26"/>
        <end position="577"/>
    </location>
</feature>
<dbReference type="PANTHER" id="PTHR43649">
    <property type="entry name" value="ARABINOSE-BINDING PROTEIN-RELATED"/>
    <property type="match status" value="1"/>
</dbReference>
<reference evidence="4" key="1">
    <citation type="journal article" date="2019" name="Int. J. Syst. Evol. Microbiol.">
        <title>The Global Catalogue of Microorganisms (GCM) 10K type strain sequencing project: providing services to taxonomists for standard genome sequencing and annotation.</title>
        <authorList>
            <consortium name="The Broad Institute Genomics Platform"/>
            <consortium name="The Broad Institute Genome Sequencing Center for Infectious Disease"/>
            <person name="Wu L."/>
            <person name="Ma J."/>
        </authorList>
    </citation>
    <scope>NUCLEOTIDE SEQUENCE [LARGE SCALE GENOMIC DNA]</scope>
    <source>
        <strain evidence="4">GH52</strain>
    </source>
</reference>